<dbReference type="SUPFAM" id="SSF56219">
    <property type="entry name" value="DNase I-like"/>
    <property type="match status" value="1"/>
</dbReference>
<evidence type="ECO:0000256" key="1">
    <source>
        <dbReference type="SAM" id="Phobius"/>
    </source>
</evidence>
<keyword evidence="3" id="KW-0269">Exonuclease</keyword>
<keyword evidence="1" id="KW-0472">Membrane</keyword>
<name>A0A1G7AVY3_9SPHI</name>
<keyword evidence="3" id="KW-0378">Hydrolase</keyword>
<keyword evidence="4" id="KW-1185">Reference proteome</keyword>
<keyword evidence="3" id="KW-0540">Nuclease</keyword>
<feature type="transmembrane region" description="Helical" evidence="1">
    <location>
        <begin position="56"/>
        <end position="79"/>
    </location>
</feature>
<evidence type="ECO:0000313" key="3">
    <source>
        <dbReference type="EMBL" id="SDE18165.1"/>
    </source>
</evidence>
<dbReference type="OrthoDB" id="635146at2"/>
<dbReference type="Proteomes" id="UP000199072">
    <property type="component" value="Unassembled WGS sequence"/>
</dbReference>
<dbReference type="InterPro" id="IPR036691">
    <property type="entry name" value="Endo/exonu/phosph_ase_sf"/>
</dbReference>
<dbReference type="GO" id="GO:0004527">
    <property type="term" value="F:exonuclease activity"/>
    <property type="evidence" value="ECO:0007669"/>
    <property type="project" value="UniProtKB-KW"/>
</dbReference>
<dbReference type="PANTHER" id="PTHR14859">
    <property type="entry name" value="CALCOFLUOR WHITE HYPERSENSITIVE PROTEIN PRECURSOR"/>
    <property type="match status" value="1"/>
</dbReference>
<protein>
    <submittedName>
        <fullName evidence="3">Metal-dependent hydrolase, endonuclease/exonuclease/phosphatase family</fullName>
    </submittedName>
</protein>
<evidence type="ECO:0000313" key="4">
    <source>
        <dbReference type="Proteomes" id="UP000199072"/>
    </source>
</evidence>
<keyword evidence="1" id="KW-1133">Transmembrane helix</keyword>
<dbReference type="InterPro" id="IPR005135">
    <property type="entry name" value="Endo/exonuclease/phosphatase"/>
</dbReference>
<sequence>MIALTSRKERSYSAQAKMRNNKKQSFIGKVLLWINLLLCVALLISYLAPHVNPQKYWIVAFFGLAYPVLLVSNVIMLALWLLRRRWLFLLSFVTILVGWNVLLNNVGFRTGGPDVDKPTRANTMRIMTYNAHNFKRYGATNDISTKHEILSLISQQQPDIIGFQEFYTKNKGQYEMRDSIIKIMGSNNFYFEPFNFNNTEAIGMAIFSKFPIISRGIIHLSEKKSANQCLFVDVKKGEKIFRVYSVHLQSIRFDPEDYKYLDSVSKKGKTDIRSTKRLGGKLKIAFIKRSQQVVMIKDHAAKCPYPYLITGDFNDTPASYAVNQMADGLKNAFREKGSGFGRTYNGDFPNYQIDYIMASPQFDIVTYKVIEKKLSDHYPLRSDVVLN</sequence>
<dbReference type="CDD" id="cd09084">
    <property type="entry name" value="EEP-2"/>
    <property type="match status" value="1"/>
</dbReference>
<accession>A0A1G7AVY3</accession>
<proteinExistence type="predicted"/>
<dbReference type="GO" id="GO:0004519">
    <property type="term" value="F:endonuclease activity"/>
    <property type="evidence" value="ECO:0007669"/>
    <property type="project" value="UniProtKB-KW"/>
</dbReference>
<dbReference type="GO" id="GO:0016020">
    <property type="term" value="C:membrane"/>
    <property type="evidence" value="ECO:0007669"/>
    <property type="project" value="GOC"/>
</dbReference>
<keyword evidence="1" id="KW-0812">Transmembrane</keyword>
<dbReference type="AlphaFoldDB" id="A0A1G7AVY3"/>
<dbReference type="InterPro" id="IPR051916">
    <property type="entry name" value="GPI-anchor_lipid_remodeler"/>
</dbReference>
<reference evidence="3 4" key="1">
    <citation type="submission" date="2016-10" db="EMBL/GenBank/DDBJ databases">
        <authorList>
            <person name="de Groot N.N."/>
        </authorList>
    </citation>
    <scope>NUCLEOTIDE SEQUENCE [LARGE SCALE GENOMIC DNA]</scope>
    <source>
        <strain evidence="3 4">47C3B</strain>
    </source>
</reference>
<evidence type="ECO:0000259" key="2">
    <source>
        <dbReference type="Pfam" id="PF03372"/>
    </source>
</evidence>
<dbReference type="Pfam" id="PF03372">
    <property type="entry name" value="Exo_endo_phos"/>
    <property type="match status" value="1"/>
</dbReference>
<dbReference type="STRING" id="1391627.SAMN05216464_104251"/>
<feature type="domain" description="Endonuclease/exonuclease/phosphatase" evidence="2">
    <location>
        <begin position="127"/>
        <end position="377"/>
    </location>
</feature>
<organism evidence="3 4">
    <name type="scientific">Mucilaginibacter pineti</name>
    <dbReference type="NCBI Taxonomy" id="1391627"/>
    <lineage>
        <taxon>Bacteria</taxon>
        <taxon>Pseudomonadati</taxon>
        <taxon>Bacteroidota</taxon>
        <taxon>Sphingobacteriia</taxon>
        <taxon>Sphingobacteriales</taxon>
        <taxon>Sphingobacteriaceae</taxon>
        <taxon>Mucilaginibacter</taxon>
    </lineage>
</organism>
<dbReference type="EMBL" id="FNAI01000004">
    <property type="protein sequence ID" value="SDE18165.1"/>
    <property type="molecule type" value="Genomic_DNA"/>
</dbReference>
<dbReference type="GO" id="GO:0006506">
    <property type="term" value="P:GPI anchor biosynthetic process"/>
    <property type="evidence" value="ECO:0007669"/>
    <property type="project" value="TreeGrafter"/>
</dbReference>
<dbReference type="Gene3D" id="3.60.10.10">
    <property type="entry name" value="Endonuclease/exonuclease/phosphatase"/>
    <property type="match status" value="1"/>
</dbReference>
<feature type="transmembrane region" description="Helical" evidence="1">
    <location>
        <begin position="26"/>
        <end position="44"/>
    </location>
</feature>
<feature type="transmembrane region" description="Helical" evidence="1">
    <location>
        <begin position="86"/>
        <end position="103"/>
    </location>
</feature>
<gene>
    <name evidence="3" type="ORF">SAMN05216464_104251</name>
</gene>
<dbReference type="PANTHER" id="PTHR14859:SF1">
    <property type="entry name" value="PGAP2-INTERACTING PROTEIN"/>
    <property type="match status" value="1"/>
</dbReference>
<keyword evidence="3" id="KW-0255">Endonuclease</keyword>